<keyword evidence="2" id="KW-1185">Reference proteome</keyword>
<protein>
    <submittedName>
        <fullName evidence="1">Uncharacterized protein</fullName>
    </submittedName>
</protein>
<accession>E1JXZ0</accession>
<reference evidence="1 2" key="1">
    <citation type="submission" date="2010-08" db="EMBL/GenBank/DDBJ databases">
        <title>The draft genome of Desulfovibrio fructosovorans JJ.</title>
        <authorList>
            <consortium name="US DOE Joint Genome Institute (JGI-PGF)"/>
            <person name="Lucas S."/>
            <person name="Copeland A."/>
            <person name="Lapidus A."/>
            <person name="Cheng J.-F."/>
            <person name="Bruce D."/>
            <person name="Goodwin L."/>
            <person name="Pitluck S."/>
            <person name="Land M.L."/>
            <person name="Hauser L."/>
            <person name="Chang Y.-J."/>
            <person name="Jeffries C."/>
            <person name="Wall J.D."/>
            <person name="Stahl D.A."/>
            <person name="Arkin A.P."/>
            <person name="Dehal P."/>
            <person name="Stolyar S.M."/>
            <person name="Hazen T.C."/>
            <person name="Woyke T.J."/>
        </authorList>
    </citation>
    <scope>NUCLEOTIDE SEQUENCE [LARGE SCALE GENOMIC DNA]</scope>
    <source>
        <strain evidence="1 2">JJ</strain>
    </source>
</reference>
<dbReference type="Proteomes" id="UP000006250">
    <property type="component" value="Unassembled WGS sequence"/>
</dbReference>
<dbReference type="OrthoDB" id="9877165at2"/>
<gene>
    <name evidence="1" type="ORF">DesfrDRAFT_2489</name>
</gene>
<organism evidence="1 2">
    <name type="scientific">Solidesulfovibrio fructosivorans JJ]</name>
    <dbReference type="NCBI Taxonomy" id="596151"/>
    <lineage>
        <taxon>Bacteria</taxon>
        <taxon>Pseudomonadati</taxon>
        <taxon>Thermodesulfobacteriota</taxon>
        <taxon>Desulfovibrionia</taxon>
        <taxon>Desulfovibrionales</taxon>
        <taxon>Desulfovibrionaceae</taxon>
        <taxon>Solidesulfovibrio</taxon>
    </lineage>
</organism>
<dbReference type="STRING" id="596151.DesfrDRAFT_2489"/>
<dbReference type="RefSeq" id="WP_005994324.1">
    <property type="nucleotide sequence ID" value="NZ_AECZ01000016.1"/>
</dbReference>
<dbReference type="EMBL" id="AECZ01000016">
    <property type="protein sequence ID" value="EFL50728.1"/>
    <property type="molecule type" value="Genomic_DNA"/>
</dbReference>
<dbReference type="AlphaFoldDB" id="E1JXZ0"/>
<name>E1JXZ0_SOLFR</name>
<evidence type="ECO:0000313" key="1">
    <source>
        <dbReference type="EMBL" id="EFL50728.1"/>
    </source>
</evidence>
<comment type="caution">
    <text evidence="1">The sequence shown here is derived from an EMBL/GenBank/DDBJ whole genome shotgun (WGS) entry which is preliminary data.</text>
</comment>
<sequence>MKKYILSTHERKPLSKVSIDSLQKKGIQVIFVHSWPDIVSTCEYIDFDLILGYCNYNRIKTCRILEFINDYYLQTNRRPAHIVLHEHAYSLRPEQFKSLGPFLRHIFPKDAMESDVLDTIIRLLRTKEKISTARVHSWWNPHFPKEKDMTDIAL</sequence>
<evidence type="ECO:0000313" key="2">
    <source>
        <dbReference type="Proteomes" id="UP000006250"/>
    </source>
</evidence>
<proteinExistence type="predicted"/>